<dbReference type="InterPro" id="IPR018200">
    <property type="entry name" value="USP_CS"/>
</dbReference>
<dbReference type="InterPro" id="IPR028889">
    <property type="entry name" value="USP"/>
</dbReference>
<feature type="region of interest" description="Disordered" evidence="8">
    <location>
        <begin position="745"/>
        <end position="844"/>
    </location>
</feature>
<organism evidence="10 11">
    <name type="scientific">Coniosporium apollinis (strain CBS 100218)</name>
    <name type="common">Rock-inhabiting black yeast</name>
    <dbReference type="NCBI Taxonomy" id="1168221"/>
    <lineage>
        <taxon>Eukaryota</taxon>
        <taxon>Fungi</taxon>
        <taxon>Dikarya</taxon>
        <taxon>Ascomycota</taxon>
        <taxon>Pezizomycotina</taxon>
        <taxon>Dothideomycetes</taxon>
        <taxon>Dothideomycetes incertae sedis</taxon>
        <taxon>Coniosporium</taxon>
    </lineage>
</organism>
<evidence type="ECO:0000313" key="10">
    <source>
        <dbReference type="EMBL" id="EON65114.1"/>
    </source>
</evidence>
<dbReference type="SUPFAM" id="SSF54001">
    <property type="entry name" value="Cysteine proteinases"/>
    <property type="match status" value="1"/>
</dbReference>
<sequence>MRSAPGKTAPRLLEDLYSYDPPYEAQYGRNILTELPPHFDERSRPAPIPKGSCRHLFVTKPTWPKTADAARASESAAVPELLLFCPKCRHHLEFSIDYAGDGFQRTIPCPSKSFPLHHFVYEPVVGDEQMDMDSDQEVRTRWFAFECTAPQCPAALSICLKSPRLRPEHIELLTDPNLLRIRFEAAVLKDPDRADARPARPAEVLNNLNLYLRDALDVTKPHRRIPGKNRKFMTAFGENCTEILEYLNFTYIPPASAYDEDFWSPPDLAAETDPERAEAIRSFLEDVREELLALIHQRPIEEVRTLRNFAYDFQPATKSLEQALGCSDCGYPAFRTARRLTLALGALSDFSDNLLAFAYDRQVQCDPINAPYYFECLEDLSRGRNSETLNMKVAMLSSEGRISRKDVSNAYAYFNIEMSHVPHISDDHIIGQFQSRLLDIAASQVPEMRRQLRIVGEARGSPKILNAADNALETYDQALSWLGATADLTDDFILTCYTAKISDSPGDEALGRKAVEIIAETRNSVGLRNWLRTADLVEPELDVGEAYSILQIDDRSTALSGDSLDAILAVRLDEAPGRADEFQRAAAVIRQTVNNMPMDSTSFPRGNQPAGLQNIGNTCYLNSILQLLFAIKPLRELVLEIDNYKMDMSDEKELARKRVGRAAQKEHVHRAQDFVDELAALFREMMNTPNQWVVPKEAVPAKAVSGLEVEEDQPVASAPDETMPDALPATVNPSDIVLQTDTIMQSTEQDESAVADPASDMEVKLGDDVSQTTLVDKDENEESKDKVSGGDVDQANSVSPRKDSFAFDEAPVPLSKQESDWAAPDRPAPQPPQPEPEKSKFKPLQRDAKEVMDNMLYLLELAIKPNGHDSDGEQLDLIKEQGPRGVDQALDERLGISADQTTGKLRYDWLEHLPPILALDIMRADFDTAKGKAYKVMHHLALEDTIYMDRFLAPSKSPRDSALARARERAFAASEELEHARERYATLTELKDGLQLHDAVEAVADYLGTAKEQGVPLDDAESLAGQLTQKAAALHEEMQTLEAQIPSLKTAIYEPFKDMKQHPYRLFALFLHSGLTTGSGHYFCYIRDFEANVWRKYNDENVSVVSEAAVYGESGGVLPTYAVYVRDQDKAQLVDPFPEESKRAAAAERVPEFSGVQGGDTPMPDAVEEKAILTQGVDPVFGRDNQSYPTPPYES</sequence>
<keyword evidence="4" id="KW-0833">Ubl conjugation pathway</keyword>
<accession>R7YTI5</accession>
<keyword evidence="6" id="KW-0788">Thiol protease</keyword>
<name>R7YTI5_CONA1</name>
<dbReference type="InterPro" id="IPR025305">
    <property type="entry name" value="UCH_repeat_domain"/>
</dbReference>
<feature type="region of interest" description="Disordered" evidence="8">
    <location>
        <begin position="710"/>
        <end position="732"/>
    </location>
</feature>
<dbReference type="Gene3D" id="3.90.70.10">
    <property type="entry name" value="Cysteine proteinases"/>
    <property type="match status" value="2"/>
</dbReference>
<evidence type="ECO:0000259" key="9">
    <source>
        <dbReference type="PROSITE" id="PS50235"/>
    </source>
</evidence>
<evidence type="ECO:0000256" key="2">
    <source>
        <dbReference type="ARBA" id="ARBA00012759"/>
    </source>
</evidence>
<dbReference type="OrthoDB" id="2420415at2759"/>
<dbReference type="STRING" id="1168221.R7YTI5"/>
<dbReference type="GeneID" id="19901662"/>
<keyword evidence="11" id="KW-1185">Reference proteome</keyword>
<feature type="coiled-coil region" evidence="7">
    <location>
        <begin position="1017"/>
        <end position="1051"/>
    </location>
</feature>
<dbReference type="PANTHER" id="PTHR43982">
    <property type="entry name" value="UBIQUITIN CARBOXYL-TERMINAL HYDROLASE"/>
    <property type="match status" value="1"/>
</dbReference>
<dbReference type="PROSITE" id="PS00972">
    <property type="entry name" value="USP_1"/>
    <property type="match status" value="1"/>
</dbReference>
<evidence type="ECO:0000313" key="11">
    <source>
        <dbReference type="Proteomes" id="UP000016924"/>
    </source>
</evidence>
<dbReference type="PROSITE" id="PS00973">
    <property type="entry name" value="USP_2"/>
    <property type="match status" value="1"/>
</dbReference>
<dbReference type="Proteomes" id="UP000016924">
    <property type="component" value="Unassembled WGS sequence"/>
</dbReference>
<comment type="catalytic activity">
    <reaction evidence="1">
        <text>Thiol-dependent hydrolysis of ester, thioester, amide, peptide and isopeptide bonds formed by the C-terminal Gly of ubiquitin (a 76-residue protein attached to proteins as an intracellular targeting signal).</text>
        <dbReference type="EC" id="3.4.19.12"/>
    </reaction>
</comment>
<dbReference type="Pfam" id="PF00443">
    <property type="entry name" value="UCH"/>
    <property type="match status" value="2"/>
</dbReference>
<keyword evidence="3" id="KW-0645">Protease</keyword>
<dbReference type="RefSeq" id="XP_007780431.1">
    <property type="nucleotide sequence ID" value="XM_007782241.1"/>
</dbReference>
<evidence type="ECO:0000256" key="6">
    <source>
        <dbReference type="ARBA" id="ARBA00022807"/>
    </source>
</evidence>
<evidence type="ECO:0000256" key="5">
    <source>
        <dbReference type="ARBA" id="ARBA00022801"/>
    </source>
</evidence>
<dbReference type="PROSITE" id="PS50235">
    <property type="entry name" value="USP_3"/>
    <property type="match status" value="1"/>
</dbReference>
<proteinExistence type="predicted"/>
<feature type="region of interest" description="Disordered" evidence="8">
    <location>
        <begin position="1144"/>
        <end position="1195"/>
    </location>
</feature>
<gene>
    <name evidence="10" type="ORF">W97_04351</name>
</gene>
<evidence type="ECO:0000256" key="8">
    <source>
        <dbReference type="SAM" id="MobiDB-lite"/>
    </source>
</evidence>
<evidence type="ECO:0000256" key="7">
    <source>
        <dbReference type="SAM" id="Coils"/>
    </source>
</evidence>
<reference evidence="11" key="1">
    <citation type="submission" date="2012-06" db="EMBL/GenBank/DDBJ databases">
        <title>The genome sequence of Coniosporium apollinis CBS 100218.</title>
        <authorList>
            <consortium name="The Broad Institute Genome Sequencing Platform"/>
            <person name="Cuomo C."/>
            <person name="Gorbushina A."/>
            <person name="Noack S."/>
            <person name="Walker B."/>
            <person name="Young S.K."/>
            <person name="Zeng Q."/>
            <person name="Gargeya S."/>
            <person name="Fitzgerald M."/>
            <person name="Haas B."/>
            <person name="Abouelleil A."/>
            <person name="Alvarado L."/>
            <person name="Arachchi H.M."/>
            <person name="Berlin A.M."/>
            <person name="Chapman S.B."/>
            <person name="Goldberg J."/>
            <person name="Griggs A."/>
            <person name="Gujja S."/>
            <person name="Hansen M."/>
            <person name="Howarth C."/>
            <person name="Imamovic A."/>
            <person name="Larimer J."/>
            <person name="McCowan C."/>
            <person name="Montmayeur A."/>
            <person name="Murphy C."/>
            <person name="Neiman D."/>
            <person name="Pearson M."/>
            <person name="Priest M."/>
            <person name="Roberts A."/>
            <person name="Saif S."/>
            <person name="Shea T."/>
            <person name="Sisk P."/>
            <person name="Sykes S."/>
            <person name="Wortman J."/>
            <person name="Nusbaum C."/>
            <person name="Birren B."/>
        </authorList>
    </citation>
    <scope>NUCLEOTIDE SEQUENCE [LARGE SCALE GENOMIC DNA]</scope>
    <source>
        <strain evidence="11">CBS 100218</strain>
    </source>
</reference>
<feature type="compositionally biased region" description="Basic and acidic residues" evidence="8">
    <location>
        <begin position="835"/>
        <end position="844"/>
    </location>
</feature>
<dbReference type="GO" id="GO:0016579">
    <property type="term" value="P:protein deubiquitination"/>
    <property type="evidence" value="ECO:0007669"/>
    <property type="project" value="InterPro"/>
</dbReference>
<dbReference type="PANTHER" id="PTHR43982:SF6">
    <property type="entry name" value="UBIQUITIN CARBOXYL-TERMINAL HYDROLASE 2-RELATED"/>
    <property type="match status" value="1"/>
</dbReference>
<dbReference type="GO" id="GO:0043161">
    <property type="term" value="P:proteasome-mediated ubiquitin-dependent protein catabolic process"/>
    <property type="evidence" value="ECO:0007669"/>
    <property type="project" value="InterPro"/>
</dbReference>
<evidence type="ECO:0000256" key="4">
    <source>
        <dbReference type="ARBA" id="ARBA00022786"/>
    </source>
</evidence>
<dbReference type="EC" id="3.4.19.12" evidence="2"/>
<feature type="domain" description="USP" evidence="9">
    <location>
        <begin position="610"/>
        <end position="1127"/>
    </location>
</feature>
<evidence type="ECO:0000256" key="3">
    <source>
        <dbReference type="ARBA" id="ARBA00022670"/>
    </source>
</evidence>
<dbReference type="eggNOG" id="KOG1863">
    <property type="taxonomic scope" value="Eukaryota"/>
</dbReference>
<dbReference type="GO" id="GO:0070628">
    <property type="term" value="F:proteasome binding"/>
    <property type="evidence" value="ECO:0007669"/>
    <property type="project" value="TreeGrafter"/>
</dbReference>
<dbReference type="InterPro" id="IPR001394">
    <property type="entry name" value="Peptidase_C19_UCH"/>
</dbReference>
<dbReference type="HOGENOM" id="CLU_003155_0_0_1"/>
<dbReference type="InterPro" id="IPR038765">
    <property type="entry name" value="Papain-like_cys_pep_sf"/>
</dbReference>
<keyword evidence="7" id="KW-0175">Coiled coil</keyword>
<dbReference type="AlphaFoldDB" id="R7YTI5"/>
<dbReference type="EMBL" id="JH767572">
    <property type="protein sequence ID" value="EON65114.1"/>
    <property type="molecule type" value="Genomic_DNA"/>
</dbReference>
<dbReference type="GO" id="GO:0004843">
    <property type="term" value="F:cysteine-type deubiquitinase activity"/>
    <property type="evidence" value="ECO:0007669"/>
    <property type="project" value="UniProtKB-EC"/>
</dbReference>
<protein>
    <recommendedName>
        <fullName evidence="2">ubiquitinyl hydrolase 1</fullName>
        <ecNumber evidence="2">3.4.19.12</ecNumber>
    </recommendedName>
</protein>
<evidence type="ECO:0000256" key="1">
    <source>
        <dbReference type="ARBA" id="ARBA00000707"/>
    </source>
</evidence>
<dbReference type="GO" id="GO:0061136">
    <property type="term" value="P:regulation of proteasomal protein catabolic process"/>
    <property type="evidence" value="ECO:0007669"/>
    <property type="project" value="TreeGrafter"/>
</dbReference>
<dbReference type="InterPro" id="IPR044635">
    <property type="entry name" value="UBP14-like"/>
</dbReference>
<dbReference type="Pfam" id="PF13446">
    <property type="entry name" value="RPT"/>
    <property type="match status" value="2"/>
</dbReference>
<dbReference type="OMA" id="MDIGDAY"/>
<keyword evidence="5" id="KW-0378">Hydrolase</keyword>